<dbReference type="InterPro" id="IPR013783">
    <property type="entry name" value="Ig-like_fold"/>
</dbReference>
<evidence type="ECO:0000256" key="1">
    <source>
        <dbReference type="SAM" id="MobiDB-lite"/>
    </source>
</evidence>
<dbReference type="InterPro" id="IPR035953">
    <property type="entry name" value="Dextranase_N-ter"/>
</dbReference>
<dbReference type="InterPro" id="IPR011050">
    <property type="entry name" value="Pectin_lyase_fold/virulence"/>
</dbReference>
<reference evidence="6 7" key="1">
    <citation type="submission" date="2018-12" db="EMBL/GenBank/DDBJ databases">
        <title>Alloscrdovia theropitheci sp. nov: a novel taxon from the feces of the bleeding-herat monkey (Theropithecus geleda).</title>
        <authorList>
            <person name="Modesto M."/>
        </authorList>
    </citation>
    <scope>NUCLEOTIDE SEQUENCE [LARGE SCALE GENOMIC DNA]</scope>
    <source>
        <strain evidence="6 7">GLDI4/2</strain>
    </source>
</reference>
<dbReference type="Gene3D" id="2.60.40.1190">
    <property type="match status" value="1"/>
</dbReference>
<gene>
    <name evidence="6" type="ORF">EJ419_03375</name>
</gene>
<feature type="compositionally biased region" description="Polar residues" evidence="1">
    <location>
        <begin position="149"/>
        <end position="174"/>
    </location>
</feature>
<feature type="compositionally biased region" description="Basic and acidic residues" evidence="1">
    <location>
        <begin position="90"/>
        <end position="104"/>
    </location>
</feature>
<dbReference type="GO" id="GO:0005975">
    <property type="term" value="P:carbohydrate metabolic process"/>
    <property type="evidence" value="ECO:0007669"/>
    <property type="project" value="UniProtKB-ARBA"/>
</dbReference>
<feature type="domain" description="Glycoside hydrolase family 49 C-terminal" evidence="3">
    <location>
        <begin position="680"/>
        <end position="799"/>
    </location>
</feature>
<feature type="compositionally biased region" description="Low complexity" evidence="1">
    <location>
        <begin position="105"/>
        <end position="128"/>
    </location>
</feature>
<protein>
    <submittedName>
        <fullName evidence="6">Dextranase</fullName>
    </submittedName>
</protein>
<dbReference type="GO" id="GO:0004553">
    <property type="term" value="F:hydrolase activity, hydrolyzing O-glycosyl compounds"/>
    <property type="evidence" value="ECO:0007669"/>
    <property type="project" value="InterPro"/>
</dbReference>
<evidence type="ECO:0000313" key="6">
    <source>
        <dbReference type="EMBL" id="TCD54422.1"/>
    </source>
</evidence>
<feature type="transmembrane region" description="Helical" evidence="2">
    <location>
        <begin position="21"/>
        <end position="42"/>
    </location>
</feature>
<feature type="compositionally biased region" description="Low complexity" evidence="1">
    <location>
        <begin position="137"/>
        <end position="148"/>
    </location>
</feature>
<evidence type="ECO:0000313" key="7">
    <source>
        <dbReference type="Proteomes" id="UP000291289"/>
    </source>
</evidence>
<dbReference type="Pfam" id="PF03718">
    <property type="entry name" value="Glyco_hydro_49"/>
    <property type="match status" value="1"/>
</dbReference>
<dbReference type="Pfam" id="PF17433">
    <property type="entry name" value="Glyco_hydro_49N"/>
    <property type="match status" value="1"/>
</dbReference>
<dbReference type="SUPFAM" id="SSF51126">
    <property type="entry name" value="Pectin lyase-like"/>
    <property type="match status" value="1"/>
</dbReference>
<dbReference type="SUPFAM" id="SSF101596">
    <property type="entry name" value="Dextranase, N-terminal domain"/>
    <property type="match status" value="1"/>
</dbReference>
<proteinExistence type="predicted"/>
<dbReference type="EMBL" id="RXLP01000017">
    <property type="protein sequence ID" value="TCD54422.1"/>
    <property type="molecule type" value="Genomic_DNA"/>
</dbReference>
<dbReference type="InterPro" id="IPR005192">
    <property type="entry name" value="Glyco_hydro_49_C"/>
</dbReference>
<dbReference type="Pfam" id="PF18841">
    <property type="entry name" value="B_solenoid_dext"/>
    <property type="match status" value="1"/>
</dbReference>
<organism evidence="6 7">
    <name type="scientific">Alloscardovia theropitheci</name>
    <dbReference type="NCBI Taxonomy" id="2496842"/>
    <lineage>
        <taxon>Bacteria</taxon>
        <taxon>Bacillati</taxon>
        <taxon>Actinomycetota</taxon>
        <taxon>Actinomycetes</taxon>
        <taxon>Bifidobacteriales</taxon>
        <taxon>Bifidobacteriaceae</taxon>
        <taxon>Alloscardovia</taxon>
    </lineage>
</organism>
<dbReference type="RefSeq" id="WP_131283619.1">
    <property type="nucleotide sequence ID" value="NZ_RXLP01000017.1"/>
</dbReference>
<evidence type="ECO:0000259" key="3">
    <source>
        <dbReference type="Pfam" id="PF03718"/>
    </source>
</evidence>
<feature type="domain" description="Glucodextranase-like C-terminal" evidence="4">
    <location>
        <begin position="900"/>
        <end position="1132"/>
    </location>
</feature>
<dbReference type="AlphaFoldDB" id="A0A4R0QQ52"/>
<keyword evidence="7" id="KW-1185">Reference proteome</keyword>
<dbReference type="SUPFAM" id="SSF49344">
    <property type="entry name" value="CBD9-like"/>
    <property type="match status" value="1"/>
</dbReference>
<dbReference type="Pfam" id="PF09985">
    <property type="entry name" value="Glucodextran_C"/>
    <property type="match status" value="1"/>
</dbReference>
<feature type="region of interest" description="Disordered" evidence="1">
    <location>
        <begin position="49"/>
        <end position="204"/>
    </location>
</feature>
<evidence type="ECO:0000256" key="2">
    <source>
        <dbReference type="SAM" id="Phobius"/>
    </source>
</evidence>
<name>A0A4R0QQ52_9BIFI</name>
<feature type="compositionally biased region" description="Basic and acidic residues" evidence="1">
    <location>
        <begin position="188"/>
        <end position="199"/>
    </location>
</feature>
<accession>A0A4R0QQ52</accession>
<keyword evidence="2" id="KW-1133">Transmembrane helix</keyword>
<evidence type="ECO:0000259" key="5">
    <source>
        <dbReference type="Pfam" id="PF17433"/>
    </source>
</evidence>
<sequence>MTDVNGNDATNGVEDSKRRGIIVLTASAVAVATLAGTAIWGISSAYRGSHDNETTTSQTQKTEAQSQSQSSRSKRTADSAKRNPQTSTQTEKKSDTSSEAKKDVAQPAQNSQNQGSQNQGAASQSAPARPRTRTQMRNSRSRGASNSNPTRNTPAQPAQPSRPGNNNSGKQTVPVNPDKTTKPNPSKPADETKPQHNDSDQPVVWGYGADAIKDSKNALKDNQVRESPFYSVKVGNVSSDKKLDSFTYLSIPRGGLGKVGYNGTDGAEFAAENGFTMSWSSFVYSKDVWVNVSLNTGAKISSADDVTIRPTSLKFEKKMVDDHTIAVKVPFNQGGYRFSVEFASEQTKVFANGAGGAVTEFSTAADKDDQLKNAKDYIETEPRNSMMVFAQPKVEGTDEGKATIPTAQDGKMLVLEPGEFPKTIADDVEIIYLKSGSHWMGSKRQAEFGPSVRWVYFEPGAYLKGALKFTGNPKYTNYKLTGYGVLSTEQYGYETSTTNGFNHRPDKDDQCWNSCVKPMLFTSDAIQQKLDLQGLTVKEPSYHSYAHYAYVPKDAEEAKVRPMGSEETFSMDIRNYQQVGAWYWQTDGLDLHTGSTMRDTFFHANDDVIKLYHDNVKSKNVVIWKNENGPIFQWGWVGRNINNVHVENTEIIHSRMYWGGNSNMCVFNSAGDLWGGSHKESPAPNYWVQNMTFKNTRVEGTLNCGIRIDNQGSMKNVTIDGFYVDDWTGQRQDLQQSTLKMAKSWDGKYGTFGDKDTANGLIIRNYYVKGQGISFADENWQGDQLGRLAFDPSLEGQWTVGYDGEATGKKPEITVDSHTNGQTVESRDLTLKGSVKDAKSVTIDVNGKEVPGKVSADGKFEATIHLDRVSNSVRILAQSETGVKSAKYIALTAFGNKMGSIADAKGDDNGPGSYTYPTNGAFAEGNFDMTNFDAYDDGDSYNFVTSLATEINNPWGGNGISTQQLNIYLRDGKATDDAVVPLRKGTQTYVKGAWKYAIIADGRYNPGVYAPDGTKVGDLEISAIGNRLAVTVKKSVIKDIDAASAQYEVSLYSSAEGGEGVDNVRPVYSAACFAGTAEGCTGSWLHEYRFGGAKGVYQSESPFITDTTASNAIDILVGDEKANGTQTEIMSLDKDQVVVPYVTLAK</sequence>
<dbReference type="InterPro" id="IPR019248">
    <property type="entry name" value="Glucodextran_C"/>
</dbReference>
<dbReference type="Gene3D" id="2.60.40.10">
    <property type="entry name" value="Immunoglobulins"/>
    <property type="match status" value="1"/>
</dbReference>
<dbReference type="InterPro" id="IPR012334">
    <property type="entry name" value="Pectin_lyas_fold"/>
</dbReference>
<keyword evidence="2" id="KW-0472">Membrane</keyword>
<dbReference type="InterPro" id="IPR041402">
    <property type="entry name" value="B_solenoid_dext"/>
</dbReference>
<dbReference type="Pfam" id="PF18783">
    <property type="entry name" value="IPU_b_solenoid"/>
    <property type="match status" value="1"/>
</dbReference>
<dbReference type="Pfam" id="PF09136">
    <property type="entry name" value="Glucodextran_B"/>
    <property type="match status" value="1"/>
</dbReference>
<evidence type="ECO:0000259" key="4">
    <source>
        <dbReference type="Pfam" id="PF09985"/>
    </source>
</evidence>
<dbReference type="Gene3D" id="2.60.350.10">
    <property type="entry name" value="Dextranase, N-terminal"/>
    <property type="match status" value="1"/>
</dbReference>
<keyword evidence="2" id="KW-0812">Transmembrane</keyword>
<dbReference type="InterPro" id="IPR023226">
    <property type="entry name" value="Glyco_hydro_49_N_dom"/>
</dbReference>
<dbReference type="Proteomes" id="UP000291289">
    <property type="component" value="Unassembled WGS sequence"/>
</dbReference>
<dbReference type="InterPro" id="IPR041274">
    <property type="entry name" value="IPU_b_solenoid"/>
</dbReference>
<dbReference type="OrthoDB" id="9806081at2"/>
<feature type="domain" description="Glycoside hydrolase family 49 N-terminal" evidence="5">
    <location>
        <begin position="215"/>
        <end position="393"/>
    </location>
</feature>
<feature type="compositionally biased region" description="Polar residues" evidence="1">
    <location>
        <begin position="54"/>
        <end position="64"/>
    </location>
</feature>
<dbReference type="Gene3D" id="2.160.20.10">
    <property type="entry name" value="Single-stranded right-handed beta-helix, Pectin lyase-like"/>
    <property type="match status" value="1"/>
</dbReference>
<comment type="caution">
    <text evidence="6">The sequence shown here is derived from an EMBL/GenBank/DDBJ whole genome shotgun (WGS) entry which is preliminary data.</text>
</comment>